<gene>
    <name evidence="1" type="ORF">HDU87_000090</name>
</gene>
<dbReference type="GO" id="GO:0005737">
    <property type="term" value="C:cytoplasm"/>
    <property type="evidence" value="ECO:0007669"/>
    <property type="project" value="TreeGrafter"/>
</dbReference>
<dbReference type="PANTHER" id="PTHR19288">
    <property type="entry name" value="4-NITROPHENYLPHOSPHATASE-RELATED"/>
    <property type="match status" value="1"/>
</dbReference>
<accession>A0AAD5TRZ9</accession>
<dbReference type="NCBIfam" id="TIGR01456">
    <property type="entry name" value="CECR5"/>
    <property type="match status" value="1"/>
</dbReference>
<sequence length="394" mass="42333">MPRFVSTATAAASRQAHSYLLAGTPASRFAALPAGCRGKATLSGSNVKTPAFAFDMDGVLIRGGKALPNARRALEKLRGDNPQNKEIPFIVLTNSGGESEASKAEKLSRKLGLKIDESQFIISSTPMRTLVPKHRNDLVHVVGPHACKALAQKYGFKNVLTSREIRDWNRHAWPFHVRGDEHPQEPAPHDLANTPVGAILIMHDPPDWGLDIQLIMDLLLSHRGDVTTRRNPLSVAESLSSSSSSDPGLPPIPLYSSNADFLWANEHPHPRLGQGGFLAALRGVWAQMVDDPAAQLPITTQFGKPSAPTYDYAKRVLGDGVVGGVDAVGDVYMIGDNPESDIRGANANGWVGVLVETGVYKHGDALDGGRKPAVVVKDVEAAVDWVLEKEGVLN</sequence>
<dbReference type="Gene3D" id="3.40.50.1000">
    <property type="entry name" value="HAD superfamily/HAD-like"/>
    <property type="match status" value="2"/>
</dbReference>
<dbReference type="Proteomes" id="UP001212152">
    <property type="component" value="Unassembled WGS sequence"/>
</dbReference>
<dbReference type="Pfam" id="PF13344">
    <property type="entry name" value="Hydrolase_6"/>
    <property type="match status" value="1"/>
</dbReference>
<dbReference type="InterPro" id="IPR036412">
    <property type="entry name" value="HAD-like_sf"/>
</dbReference>
<dbReference type="InterPro" id="IPR023214">
    <property type="entry name" value="HAD_sf"/>
</dbReference>
<dbReference type="Pfam" id="PF13242">
    <property type="entry name" value="Hydrolase_like"/>
    <property type="match status" value="1"/>
</dbReference>
<reference evidence="1" key="1">
    <citation type="submission" date="2020-05" db="EMBL/GenBank/DDBJ databases">
        <title>Phylogenomic resolution of chytrid fungi.</title>
        <authorList>
            <person name="Stajich J.E."/>
            <person name="Amses K."/>
            <person name="Simmons R."/>
            <person name="Seto K."/>
            <person name="Myers J."/>
            <person name="Bonds A."/>
            <person name="Quandt C.A."/>
            <person name="Barry K."/>
            <person name="Liu P."/>
            <person name="Grigoriev I."/>
            <person name="Longcore J.E."/>
            <person name="James T.Y."/>
        </authorList>
    </citation>
    <scope>NUCLEOTIDE SEQUENCE</scope>
    <source>
        <strain evidence="1">JEL0379</strain>
    </source>
</reference>
<protein>
    <submittedName>
        <fullName evidence="1">Uncharacterized protein</fullName>
    </submittedName>
</protein>
<evidence type="ECO:0000313" key="1">
    <source>
        <dbReference type="EMBL" id="KAJ3185469.1"/>
    </source>
</evidence>
<comment type="caution">
    <text evidence="1">The sequence shown here is derived from an EMBL/GenBank/DDBJ whole genome shotgun (WGS) entry which is preliminary data.</text>
</comment>
<dbReference type="PANTHER" id="PTHR19288:SF93">
    <property type="entry name" value="FI11325P-RELATED"/>
    <property type="match status" value="1"/>
</dbReference>
<dbReference type="EMBL" id="JADGJQ010000001">
    <property type="protein sequence ID" value="KAJ3185469.1"/>
    <property type="molecule type" value="Genomic_DNA"/>
</dbReference>
<evidence type="ECO:0000313" key="2">
    <source>
        <dbReference type="Proteomes" id="UP001212152"/>
    </source>
</evidence>
<dbReference type="NCBIfam" id="TIGR01460">
    <property type="entry name" value="HAD-SF-IIA"/>
    <property type="match status" value="1"/>
</dbReference>
<proteinExistence type="predicted"/>
<organism evidence="1 2">
    <name type="scientific">Geranomyces variabilis</name>
    <dbReference type="NCBI Taxonomy" id="109894"/>
    <lineage>
        <taxon>Eukaryota</taxon>
        <taxon>Fungi</taxon>
        <taxon>Fungi incertae sedis</taxon>
        <taxon>Chytridiomycota</taxon>
        <taxon>Chytridiomycota incertae sedis</taxon>
        <taxon>Chytridiomycetes</taxon>
        <taxon>Spizellomycetales</taxon>
        <taxon>Powellomycetaceae</taxon>
        <taxon>Geranomyces</taxon>
    </lineage>
</organism>
<dbReference type="SUPFAM" id="SSF56784">
    <property type="entry name" value="HAD-like"/>
    <property type="match status" value="1"/>
</dbReference>
<keyword evidence="2" id="KW-1185">Reference proteome</keyword>
<dbReference type="GO" id="GO:0016791">
    <property type="term" value="F:phosphatase activity"/>
    <property type="evidence" value="ECO:0007669"/>
    <property type="project" value="TreeGrafter"/>
</dbReference>
<dbReference type="InterPro" id="IPR006353">
    <property type="entry name" value="HAD-SF_hydro_IIA_CECR5"/>
</dbReference>
<dbReference type="InterPro" id="IPR006357">
    <property type="entry name" value="HAD-SF_hydro_IIA"/>
</dbReference>
<name>A0AAD5TRZ9_9FUNG</name>
<dbReference type="AlphaFoldDB" id="A0AAD5TRZ9"/>